<name>A0ABX8D8E5_9CELL</name>
<evidence type="ECO:0000256" key="3">
    <source>
        <dbReference type="SAM" id="MobiDB-lite"/>
    </source>
</evidence>
<evidence type="ECO:0000256" key="2">
    <source>
        <dbReference type="ARBA" id="ARBA00023295"/>
    </source>
</evidence>
<reference evidence="5 6" key="1">
    <citation type="submission" date="2021-05" db="EMBL/GenBank/DDBJ databases">
        <title>Novel species in genus Cellulomonas.</title>
        <authorList>
            <person name="Zhang G."/>
        </authorList>
    </citation>
    <scope>NUCLEOTIDE SEQUENCE [LARGE SCALE GENOMIC DNA]</scope>
    <source>
        <strain evidence="6">zg-ZUI222</strain>
    </source>
</reference>
<evidence type="ECO:0000313" key="6">
    <source>
        <dbReference type="Proteomes" id="UP000677804"/>
    </source>
</evidence>
<dbReference type="RefSeq" id="WP_207341635.1">
    <property type="nucleotide sequence ID" value="NZ_CP074405.1"/>
</dbReference>
<evidence type="ECO:0000256" key="1">
    <source>
        <dbReference type="ARBA" id="ARBA00022801"/>
    </source>
</evidence>
<sequence length="790" mass="79811">MGPIRRGTVVVALVAAFVLGAALASALGDHGAERLRLAVPEPWRAAWSEAHVLEGDRVALAWGGRAGPDPTAAPDALRFDPDVVVAQLEALHALDVDEAGLGADEGPLAEHKLLVVVDGTWAQGPGAATPVDPPVTADEPSGDPVPPTRGAVVDGIALLRVQPAVLASSLEPEVAAAAVAGATASASAAATPSAAGPAPTDGAARSAGVPVPAGTPWELARGVAEALQHLTAAAHPGHGLTPESAATLRTAASAYLATLAVPGDHADVSDHLLAPHLAWGSARQGAAGWLLLQHLADRSSPRLVGDLWTGSSDTEHLLGAYVRLTSSNAAALNRRVTQYAMRVAVDDLTPGGLHQGVDPVLVAHRTTPVEAVADDPSHHRVTGTFAPGAYGYTVVRLVPDGSGTDVRVRVRGHVGSGAGEHPGWSFGLVAVGPGGPRYSPVTEATDGELRLALRAGEDEVYLVVTATPTEVVASGLETFPRTARYPYEFRVAGATVSDPVADLAAEGGHRHPHGGGWVDDTARVDPAAYVATGAVVRGDAVVGPGVRLEGRAWVEGGAELTGDVVVRDVARVLGSARLSGEVVLGGDAVVGFTCDAGAYTAYRPGAVCDPSAVDTDVNPVVPPFAPGETTLSDGLPTVTPSSGPTPEAGPEPSVTSPSRPAAATPPAAAPPSDGAQPGVAAPPAAVPAGACTATYEVVTSWPGGMQAQVTVTATTSGVRGWVLTWTQPDGLEITEQWAAEITRSGSTVTAENMPWNGIIEDGGSVTFGFNGTAASDTARSVPQVRCTRTG</sequence>
<dbReference type="Gene3D" id="2.160.10.10">
    <property type="entry name" value="Hexapeptide repeat proteins"/>
    <property type="match status" value="1"/>
</dbReference>
<feature type="domain" description="CBM2" evidence="4">
    <location>
        <begin position="684"/>
        <end position="789"/>
    </location>
</feature>
<dbReference type="Gene3D" id="2.60.40.290">
    <property type="match status" value="1"/>
</dbReference>
<dbReference type="InterPro" id="IPR012291">
    <property type="entry name" value="CBM2_carb-bd_dom_sf"/>
</dbReference>
<dbReference type="InterPro" id="IPR011004">
    <property type="entry name" value="Trimer_LpxA-like_sf"/>
</dbReference>
<dbReference type="SUPFAM" id="SSF51161">
    <property type="entry name" value="Trimeric LpxA-like enzymes"/>
    <property type="match status" value="1"/>
</dbReference>
<feature type="compositionally biased region" description="Low complexity" evidence="3">
    <location>
        <begin position="652"/>
        <end position="684"/>
    </location>
</feature>
<dbReference type="PROSITE" id="PS51173">
    <property type="entry name" value="CBM2"/>
    <property type="match status" value="1"/>
</dbReference>
<dbReference type="Proteomes" id="UP000677804">
    <property type="component" value="Chromosome"/>
</dbReference>
<feature type="region of interest" description="Disordered" evidence="3">
    <location>
        <begin position="125"/>
        <end position="146"/>
    </location>
</feature>
<evidence type="ECO:0000259" key="4">
    <source>
        <dbReference type="PROSITE" id="PS51173"/>
    </source>
</evidence>
<organism evidence="5 6">
    <name type="scientific">Cellulomonas wangleii</name>
    <dbReference type="NCBI Taxonomy" id="2816956"/>
    <lineage>
        <taxon>Bacteria</taxon>
        <taxon>Bacillati</taxon>
        <taxon>Actinomycetota</taxon>
        <taxon>Actinomycetes</taxon>
        <taxon>Micrococcales</taxon>
        <taxon>Cellulomonadaceae</taxon>
        <taxon>Cellulomonas</taxon>
    </lineage>
</organism>
<keyword evidence="1" id="KW-0378">Hydrolase</keyword>
<dbReference type="InterPro" id="IPR008965">
    <property type="entry name" value="CBM2/CBM3_carb-bd_dom_sf"/>
</dbReference>
<proteinExistence type="predicted"/>
<feature type="region of interest" description="Disordered" evidence="3">
    <location>
        <begin position="190"/>
        <end position="210"/>
    </location>
</feature>
<dbReference type="EMBL" id="CP074405">
    <property type="protein sequence ID" value="QVI63318.1"/>
    <property type="molecule type" value="Genomic_DNA"/>
</dbReference>
<gene>
    <name evidence="5" type="ORF">KG103_05355</name>
</gene>
<evidence type="ECO:0000313" key="5">
    <source>
        <dbReference type="EMBL" id="QVI63318.1"/>
    </source>
</evidence>
<dbReference type="Pfam" id="PF19527">
    <property type="entry name" value="DUF6055"/>
    <property type="match status" value="1"/>
</dbReference>
<keyword evidence="6" id="KW-1185">Reference proteome</keyword>
<feature type="compositionally biased region" description="Low complexity" evidence="3">
    <location>
        <begin position="190"/>
        <end position="204"/>
    </location>
</feature>
<dbReference type="InterPro" id="IPR001919">
    <property type="entry name" value="CBD2"/>
</dbReference>
<keyword evidence="2" id="KW-0326">Glycosidase</keyword>
<feature type="region of interest" description="Disordered" evidence="3">
    <location>
        <begin position="619"/>
        <end position="684"/>
    </location>
</feature>
<dbReference type="InterPro" id="IPR045690">
    <property type="entry name" value="DUF6055"/>
</dbReference>
<dbReference type="Pfam" id="PF00553">
    <property type="entry name" value="CBM_2"/>
    <property type="match status" value="1"/>
</dbReference>
<protein>
    <submittedName>
        <fullName evidence="5">Cellulose-binding domain-containing protein</fullName>
    </submittedName>
</protein>
<accession>A0ABX8D8E5</accession>
<dbReference type="SMART" id="SM00637">
    <property type="entry name" value="CBD_II"/>
    <property type="match status" value="1"/>
</dbReference>
<dbReference type="SUPFAM" id="SSF49384">
    <property type="entry name" value="Carbohydrate-binding domain"/>
    <property type="match status" value="1"/>
</dbReference>